<dbReference type="SUPFAM" id="SSF51445">
    <property type="entry name" value="(Trans)glycosidases"/>
    <property type="match status" value="1"/>
</dbReference>
<dbReference type="Proteomes" id="UP000229433">
    <property type="component" value="Unassembled WGS sequence"/>
</dbReference>
<dbReference type="InterPro" id="IPR017853">
    <property type="entry name" value="GH"/>
</dbReference>
<evidence type="ECO:0000313" key="1">
    <source>
        <dbReference type="EMBL" id="PHQ31009.1"/>
    </source>
</evidence>
<sequence length="652" mass="73357">MKLKNKVILTLLVVTGFFQKITAQTEFETWGNLIGIRTDQGLHGFNTSLLLVNEQKYQWPTRKEGQKTDFKRDDETKIFSYEMRNIRWTQTIKSLTTHSVRVQIDFSSPKDTLIQGAYFRINLPQEFNNETRFEITNPESLSALDISSDFDNTSYKAPVQAVSMLTKKRGIHIKAKDQTELMITMGKDSINPEFGLNFAIATGSLAAGKTYSNTFDIEVSGEPENAPVALKLFPEQEGNLFEGIGGNFRLQNPKNDPQVIDYSLDNLNVTWGRVELPWKLWHPDLDKNPKLEAKNGNLHPKVEASLEMARRLDKRGIPVILAAWFAPNWAIIGERAEGVNLDGSRGNQLDQSKKEEIYRSITSYVEFLKEEYGVEAFLFSFNESDLGIDVRQTPEEHDQLIRELGSLFKNAGLNTKLLLGDTADANGWDFTTTASLNPESVPYIGGVSFHSWRGWSQKNLLEWYDIANRVGQPLFVGEGSIDAGAWRYPQIFEEPSYALEEIRIYLKILKFAQPLSILQWQLTSDYSVLSGGGIYGNDDKLKPTQRFFNLKQLGKTPSGLRNIPVTSNQESVTAAALGSKERGQYALHLVNKGGKRSIEVTGIPSSISAFNVYVTDQNNSFKRIKKVQVSNGKINLFAEGGSFISLFSVDLK</sequence>
<comment type="caution">
    <text evidence="1">The sequence shown here is derived from an EMBL/GenBank/DDBJ whole genome shotgun (WGS) entry which is preliminary data.</text>
</comment>
<organism evidence="1 2">
    <name type="scientific">Leeuwenhoekiella nanhaiensis</name>
    <dbReference type="NCBI Taxonomy" id="1655491"/>
    <lineage>
        <taxon>Bacteria</taxon>
        <taxon>Pseudomonadati</taxon>
        <taxon>Bacteroidota</taxon>
        <taxon>Flavobacteriia</taxon>
        <taxon>Flavobacteriales</taxon>
        <taxon>Flavobacteriaceae</taxon>
        <taxon>Leeuwenhoekiella</taxon>
    </lineage>
</organism>
<dbReference type="RefSeq" id="WP_099644548.1">
    <property type="nucleotide sequence ID" value="NZ_KZ319287.1"/>
</dbReference>
<dbReference type="OrthoDB" id="1395472at2"/>
<keyword evidence="2" id="KW-1185">Reference proteome</keyword>
<proteinExistence type="predicted"/>
<protein>
    <submittedName>
        <fullName evidence="1">Uncharacterized protein</fullName>
    </submittedName>
</protein>
<gene>
    <name evidence="1" type="ORF">CJ305_01940</name>
</gene>
<dbReference type="Gene3D" id="3.20.20.80">
    <property type="entry name" value="Glycosidases"/>
    <property type="match status" value="1"/>
</dbReference>
<dbReference type="EMBL" id="NQXA01000001">
    <property type="protein sequence ID" value="PHQ31009.1"/>
    <property type="molecule type" value="Genomic_DNA"/>
</dbReference>
<accession>A0A2G1VX52</accession>
<name>A0A2G1VX52_9FLAO</name>
<evidence type="ECO:0000313" key="2">
    <source>
        <dbReference type="Proteomes" id="UP000229433"/>
    </source>
</evidence>
<dbReference type="AlphaFoldDB" id="A0A2G1VX52"/>
<reference evidence="1 2" key="1">
    <citation type="submission" date="2017-08" db="EMBL/GenBank/DDBJ databases">
        <title>The whole genome shortgun sequences of strain Leeuwenhoekiella nanhaiensis G18 from the South China Sea.</title>
        <authorList>
            <person name="Liu Q."/>
        </authorList>
    </citation>
    <scope>NUCLEOTIDE SEQUENCE [LARGE SCALE GENOMIC DNA]</scope>
    <source>
        <strain evidence="1 2">G18</strain>
    </source>
</reference>